<evidence type="ECO:0000313" key="10">
    <source>
        <dbReference type="EMBL" id="SNY58834.1"/>
    </source>
</evidence>
<evidence type="ECO:0000256" key="3">
    <source>
        <dbReference type="ARBA" id="ARBA00022741"/>
    </source>
</evidence>
<dbReference type="Gene3D" id="1.20.1560.10">
    <property type="entry name" value="ABC transporter type 1, transmembrane domain"/>
    <property type="match status" value="1"/>
</dbReference>
<dbReference type="GO" id="GO:0016887">
    <property type="term" value="F:ATP hydrolysis activity"/>
    <property type="evidence" value="ECO:0007669"/>
    <property type="project" value="InterPro"/>
</dbReference>
<keyword evidence="5 7" id="KW-1133">Transmembrane helix</keyword>
<dbReference type="GO" id="GO:0005524">
    <property type="term" value="F:ATP binding"/>
    <property type="evidence" value="ECO:0007669"/>
    <property type="project" value="UniProtKB-KW"/>
</dbReference>
<name>A0A285JEY3_9GAMM</name>
<proteinExistence type="predicted"/>
<dbReference type="CDD" id="cd18584">
    <property type="entry name" value="ABC_6TM_AarD_CydD"/>
    <property type="match status" value="1"/>
</dbReference>
<keyword evidence="6 7" id="KW-0472">Membrane</keyword>
<dbReference type="InterPro" id="IPR003593">
    <property type="entry name" value="AAA+_ATPase"/>
</dbReference>
<dbReference type="GO" id="GO:0005886">
    <property type="term" value="C:plasma membrane"/>
    <property type="evidence" value="ECO:0007669"/>
    <property type="project" value="UniProtKB-SubCell"/>
</dbReference>
<dbReference type="Pfam" id="PF00664">
    <property type="entry name" value="ABC_membrane"/>
    <property type="match status" value="1"/>
</dbReference>
<dbReference type="InterPro" id="IPR014216">
    <property type="entry name" value="ABC_transptr_CydD"/>
</dbReference>
<dbReference type="PROSITE" id="PS50929">
    <property type="entry name" value="ABC_TM1F"/>
    <property type="match status" value="1"/>
</dbReference>
<dbReference type="SMART" id="SM00382">
    <property type="entry name" value="AAA"/>
    <property type="match status" value="1"/>
</dbReference>
<protein>
    <submittedName>
        <fullName evidence="10">ATP-binding cassette, subfamily C, CydD</fullName>
    </submittedName>
</protein>
<dbReference type="SUPFAM" id="SSF90123">
    <property type="entry name" value="ABC transporter transmembrane region"/>
    <property type="match status" value="1"/>
</dbReference>
<dbReference type="InterPro" id="IPR017871">
    <property type="entry name" value="ABC_transporter-like_CS"/>
</dbReference>
<evidence type="ECO:0000256" key="5">
    <source>
        <dbReference type="ARBA" id="ARBA00022989"/>
    </source>
</evidence>
<feature type="transmembrane region" description="Helical" evidence="7">
    <location>
        <begin position="278"/>
        <end position="298"/>
    </location>
</feature>
<dbReference type="GO" id="GO:0034040">
    <property type="term" value="F:ATPase-coupled lipid transmembrane transporter activity"/>
    <property type="evidence" value="ECO:0007669"/>
    <property type="project" value="TreeGrafter"/>
</dbReference>
<dbReference type="PROSITE" id="PS50893">
    <property type="entry name" value="ABC_TRANSPORTER_2"/>
    <property type="match status" value="1"/>
</dbReference>
<accession>A0A285JEY3</accession>
<dbReference type="InterPro" id="IPR011527">
    <property type="entry name" value="ABC1_TM_dom"/>
</dbReference>
<dbReference type="InterPro" id="IPR036640">
    <property type="entry name" value="ABC1_TM_sf"/>
</dbReference>
<comment type="subcellular location">
    <subcellularLocation>
        <location evidence="1">Cell membrane</location>
        <topology evidence="1">Multi-pass membrane protein</topology>
    </subcellularLocation>
</comment>
<feature type="domain" description="ABC transmembrane type-1" evidence="9">
    <location>
        <begin position="28"/>
        <end position="317"/>
    </location>
</feature>
<dbReference type="InterPro" id="IPR027417">
    <property type="entry name" value="P-loop_NTPase"/>
</dbReference>
<dbReference type="Gene3D" id="3.40.50.300">
    <property type="entry name" value="P-loop containing nucleotide triphosphate hydrolases"/>
    <property type="match status" value="1"/>
</dbReference>
<dbReference type="PANTHER" id="PTHR24221:SF261">
    <property type="entry name" value="GLUTATHIONE_L-CYSTEINE TRANSPORT SYSTEM ATP-BINDING_PERMEASE PROTEIN CYDD"/>
    <property type="match status" value="1"/>
</dbReference>
<evidence type="ECO:0000256" key="1">
    <source>
        <dbReference type="ARBA" id="ARBA00004651"/>
    </source>
</evidence>
<keyword evidence="11" id="KW-1185">Reference proteome</keyword>
<keyword evidence="2 7" id="KW-0812">Transmembrane</keyword>
<keyword evidence="3" id="KW-0547">Nucleotide-binding</keyword>
<feature type="transmembrane region" description="Helical" evidence="7">
    <location>
        <begin position="247"/>
        <end position="272"/>
    </location>
</feature>
<feature type="transmembrane region" description="Helical" evidence="7">
    <location>
        <begin position="169"/>
        <end position="189"/>
    </location>
</feature>
<reference evidence="11" key="1">
    <citation type="submission" date="2017-09" db="EMBL/GenBank/DDBJ databases">
        <authorList>
            <person name="Varghese N."/>
            <person name="Submissions S."/>
        </authorList>
    </citation>
    <scope>NUCLEOTIDE SEQUENCE [LARGE SCALE GENOMIC DNA]</scope>
    <source>
        <strain evidence="11">CGMCC 1.12461</strain>
    </source>
</reference>
<evidence type="ECO:0000256" key="4">
    <source>
        <dbReference type="ARBA" id="ARBA00022840"/>
    </source>
</evidence>
<feature type="domain" description="ABC transporter" evidence="8">
    <location>
        <begin position="355"/>
        <end position="577"/>
    </location>
</feature>
<sequence length="577" mass="62131">MAAMAAEFSSGPELLRFLSQQQQHRLRLAVACGALATACLIAQWYLLCTLLFQGLLATPGLTLSPVLLAALVAVMLLRLGLLRAQEVLASNASTTGRQALRRALLQSWQHRPVYQLAQQSPAALASQWLEDVDAFDGYLARYWPQQYLTVLAPLLILLAVLYTDWLAGLLLLCSAPLIPLFMALVGMGAEQLNQRHFLLRQRLAGHFLDRIRQLATIKRLQAVAASRAEVASRSDQYRQVVMRTLKVAFLSSAVLEFFSSVAIASVALYIGFGLLGAINWGPAAGLTLFSGLFILLLAPEFFQPLRSFAQFYHDKASALAAANQLAPLLSRSDFQPAAADTATTTTPAAPVVQQLLISQLAVGYPGAARLQAGLNARLHTGQCLLISGSSGLGKTTILQTLAGLLPACSGSARLNQQPLATQVMAYLPQQPWLIAGSWADNLRLLAPEATEPQMRQVLSELGLAELVAESGLYRQIGEQGQGLSGGQLQRVQLARVLLAPTAVVLLDEPTASLDNQSRDIVINVLRQLKPKTMLIIVSHDPALQALADQHWQLTAATKDATPGLTAAPALEQVQHEA</sequence>
<dbReference type="NCBIfam" id="TIGR02857">
    <property type="entry name" value="CydD"/>
    <property type="match status" value="1"/>
</dbReference>
<feature type="transmembrane region" description="Helical" evidence="7">
    <location>
        <begin position="52"/>
        <end position="77"/>
    </location>
</feature>
<keyword evidence="4 10" id="KW-0067">ATP-binding</keyword>
<evidence type="ECO:0000259" key="9">
    <source>
        <dbReference type="PROSITE" id="PS50929"/>
    </source>
</evidence>
<evidence type="ECO:0000259" key="8">
    <source>
        <dbReference type="PROSITE" id="PS50893"/>
    </source>
</evidence>
<organism evidence="10 11">
    <name type="scientific">Arsukibacterium tuosuense</name>
    <dbReference type="NCBI Taxonomy" id="1323745"/>
    <lineage>
        <taxon>Bacteria</taxon>
        <taxon>Pseudomonadati</taxon>
        <taxon>Pseudomonadota</taxon>
        <taxon>Gammaproteobacteria</taxon>
        <taxon>Chromatiales</taxon>
        <taxon>Chromatiaceae</taxon>
        <taxon>Arsukibacterium</taxon>
    </lineage>
</organism>
<dbReference type="GO" id="GO:0140359">
    <property type="term" value="F:ABC-type transporter activity"/>
    <property type="evidence" value="ECO:0007669"/>
    <property type="project" value="InterPro"/>
</dbReference>
<dbReference type="EMBL" id="OBEB01000008">
    <property type="protein sequence ID" value="SNY58834.1"/>
    <property type="molecule type" value="Genomic_DNA"/>
</dbReference>
<feature type="transmembrane region" description="Helical" evidence="7">
    <location>
        <begin position="147"/>
        <end position="163"/>
    </location>
</feature>
<dbReference type="PANTHER" id="PTHR24221">
    <property type="entry name" value="ATP-BINDING CASSETTE SUB-FAMILY B"/>
    <property type="match status" value="1"/>
</dbReference>
<dbReference type="PROSITE" id="PS00211">
    <property type="entry name" value="ABC_TRANSPORTER_1"/>
    <property type="match status" value="1"/>
</dbReference>
<dbReference type="InterPro" id="IPR039421">
    <property type="entry name" value="Type_1_exporter"/>
</dbReference>
<evidence type="ECO:0000313" key="11">
    <source>
        <dbReference type="Proteomes" id="UP000219353"/>
    </source>
</evidence>
<dbReference type="AlphaFoldDB" id="A0A285JEY3"/>
<gene>
    <name evidence="10" type="ORF">SAMN06297280_3496</name>
</gene>
<dbReference type="Pfam" id="PF00005">
    <property type="entry name" value="ABC_tran"/>
    <property type="match status" value="1"/>
</dbReference>
<evidence type="ECO:0000256" key="2">
    <source>
        <dbReference type="ARBA" id="ARBA00022692"/>
    </source>
</evidence>
<dbReference type="Proteomes" id="UP000219353">
    <property type="component" value="Unassembled WGS sequence"/>
</dbReference>
<dbReference type="GO" id="GO:0042883">
    <property type="term" value="P:cysteine transport"/>
    <property type="evidence" value="ECO:0007669"/>
    <property type="project" value="InterPro"/>
</dbReference>
<dbReference type="InterPro" id="IPR003439">
    <property type="entry name" value="ABC_transporter-like_ATP-bd"/>
</dbReference>
<evidence type="ECO:0000256" key="6">
    <source>
        <dbReference type="ARBA" id="ARBA00023136"/>
    </source>
</evidence>
<evidence type="ECO:0000256" key="7">
    <source>
        <dbReference type="SAM" id="Phobius"/>
    </source>
</evidence>
<dbReference type="SUPFAM" id="SSF52540">
    <property type="entry name" value="P-loop containing nucleoside triphosphate hydrolases"/>
    <property type="match status" value="1"/>
</dbReference>
<feature type="transmembrane region" description="Helical" evidence="7">
    <location>
        <begin position="26"/>
        <end position="46"/>
    </location>
</feature>